<feature type="transmembrane region" description="Helical" evidence="1">
    <location>
        <begin position="239"/>
        <end position="260"/>
    </location>
</feature>
<feature type="transmembrane region" description="Helical" evidence="1">
    <location>
        <begin position="502"/>
        <end position="521"/>
    </location>
</feature>
<dbReference type="EMBL" id="SHKK01000001">
    <property type="protein sequence ID" value="RZT81977.1"/>
    <property type="molecule type" value="Genomic_DNA"/>
</dbReference>
<feature type="transmembrane region" description="Helical" evidence="1">
    <location>
        <begin position="95"/>
        <end position="114"/>
    </location>
</feature>
<keyword evidence="1" id="KW-1133">Transmembrane helix</keyword>
<feature type="transmembrane region" description="Helical" evidence="1">
    <location>
        <begin position="476"/>
        <end position="496"/>
    </location>
</feature>
<keyword evidence="3" id="KW-1185">Reference proteome</keyword>
<feature type="transmembrane region" description="Helical" evidence="1">
    <location>
        <begin position="64"/>
        <end position="83"/>
    </location>
</feature>
<feature type="transmembrane region" description="Helical" evidence="1">
    <location>
        <begin position="120"/>
        <end position="138"/>
    </location>
</feature>
<organism evidence="2 3">
    <name type="scientific">Micromonospora violae</name>
    <dbReference type="NCBI Taxonomy" id="1278207"/>
    <lineage>
        <taxon>Bacteria</taxon>
        <taxon>Bacillati</taxon>
        <taxon>Actinomycetota</taxon>
        <taxon>Actinomycetes</taxon>
        <taxon>Micromonosporales</taxon>
        <taxon>Micromonosporaceae</taxon>
        <taxon>Micromonospora</taxon>
    </lineage>
</organism>
<dbReference type="Proteomes" id="UP000293781">
    <property type="component" value="Unassembled WGS sequence"/>
</dbReference>
<proteinExistence type="predicted"/>
<dbReference type="AlphaFoldDB" id="A0A4Q7UKB7"/>
<keyword evidence="1" id="KW-0812">Transmembrane</keyword>
<sequence>MSVTKLSASVADTLLAERVNTPTPAPRRGALVPVLSTLPWVLVIVALLVVWSRGSVPAPVIARFSAYWVLALVLPGALVYRALRGSRGNLPEDLGYGAATGLLLEIIAWALAAATGQQSLLRWWALPVLVVFAAVPGLRRHWRVGERRPLPLAWHWAMGAALLVVLAWGYTQWRTVPLPPVYGGYYQDILYHLGLVQELTRAMPFELPHVAGEALRYHYLSDAHIASGSMITGISPAVVLLRLWLVPVIGTAVLLAAGLARDLSGAVWAGPVAALAAFTGATVTLGSPVGVSGEMPLSYASPSQTYALVPLLLLAGLIVDVARGRALGAAWPLVPVLGLVCAGAKSSALPPLIAGLGLTAVVFWWRKRQVPRPALVALACLVAAMALGFRLFAGGGAGTLRVQALALLHFIAPYAETLGPGDGIWPSAPLPPGINDAGALGWLLAFAVVVWWVLGQAPRWVGMSLLVDRGHRADPAVWLLAGTVLAGAGATWVFQHPSISQIYFWMGVIPVGVVLTTWSLAEARAPWPVLVVPAVAGALAGLATAGTVVGFAVPRISRPGTPITSTIEGWLRVLGLSAARYVLFVAVAAALAVGVAALWRGRVRSSPPVQVAPVGRRRVATIALAGVTAAMLGASAAVVVGGTVRSVLTEPVPVTGPQPYALTVDEMRAALWLDDNAADDDVVATNVHCRPVRTTPHCDARAFWVTGLGGHRAVVESWGYTDAVVAAHGVENLGYARQNFPDQALLALNDGVFSTPTQANLDRLRTEHGVRWLFADSRAGAVSAELAGLAQVRLVAGPVTVYELTRPGRP</sequence>
<feature type="transmembrane region" description="Helical" evidence="1">
    <location>
        <begin position="272"/>
        <end position="291"/>
    </location>
</feature>
<feature type="transmembrane region" description="Helical" evidence="1">
    <location>
        <begin position="303"/>
        <end position="319"/>
    </location>
</feature>
<evidence type="ECO:0000313" key="2">
    <source>
        <dbReference type="EMBL" id="RZT81977.1"/>
    </source>
</evidence>
<protein>
    <recommendedName>
        <fullName evidence="4">4-amino-4-deoxy-L-arabinose transferase-like glycosyltransferase</fullName>
    </recommendedName>
</protein>
<keyword evidence="1" id="KW-0472">Membrane</keyword>
<comment type="caution">
    <text evidence="2">The sequence shown here is derived from an EMBL/GenBank/DDBJ whole genome shotgun (WGS) entry which is preliminary data.</text>
</comment>
<feature type="transmembrane region" description="Helical" evidence="1">
    <location>
        <begin position="437"/>
        <end position="455"/>
    </location>
</feature>
<reference evidence="2 3" key="1">
    <citation type="submission" date="2019-02" db="EMBL/GenBank/DDBJ databases">
        <title>Sequencing the genomes of 1000 actinobacteria strains.</title>
        <authorList>
            <person name="Klenk H.-P."/>
        </authorList>
    </citation>
    <scope>NUCLEOTIDE SEQUENCE [LARGE SCALE GENOMIC DNA]</scope>
    <source>
        <strain evidence="2 3">DSM 45888</strain>
    </source>
</reference>
<name>A0A4Q7UKB7_9ACTN</name>
<feature type="transmembrane region" description="Helical" evidence="1">
    <location>
        <begin position="578"/>
        <end position="599"/>
    </location>
</feature>
<feature type="transmembrane region" description="Helical" evidence="1">
    <location>
        <begin position="528"/>
        <end position="553"/>
    </location>
</feature>
<gene>
    <name evidence="2" type="ORF">EV382_5274</name>
</gene>
<evidence type="ECO:0000256" key="1">
    <source>
        <dbReference type="SAM" id="Phobius"/>
    </source>
</evidence>
<feature type="transmembrane region" description="Helical" evidence="1">
    <location>
        <begin position="619"/>
        <end position="640"/>
    </location>
</feature>
<evidence type="ECO:0000313" key="3">
    <source>
        <dbReference type="Proteomes" id="UP000293781"/>
    </source>
</evidence>
<feature type="transmembrane region" description="Helical" evidence="1">
    <location>
        <begin position="150"/>
        <end position="170"/>
    </location>
</feature>
<feature type="transmembrane region" description="Helical" evidence="1">
    <location>
        <begin position="348"/>
        <end position="365"/>
    </location>
</feature>
<evidence type="ECO:0008006" key="4">
    <source>
        <dbReference type="Google" id="ProtNLM"/>
    </source>
</evidence>
<accession>A0A4Q7UKB7</accession>
<feature type="transmembrane region" description="Helical" evidence="1">
    <location>
        <begin position="374"/>
        <end position="393"/>
    </location>
</feature>
<feature type="transmembrane region" description="Helical" evidence="1">
    <location>
        <begin position="30"/>
        <end position="52"/>
    </location>
</feature>
<feature type="transmembrane region" description="Helical" evidence="1">
    <location>
        <begin position="326"/>
        <end position="342"/>
    </location>
</feature>